<proteinExistence type="predicted"/>
<keyword evidence="2" id="KW-0812">Transmembrane</keyword>
<feature type="transmembrane region" description="Helical" evidence="2">
    <location>
        <begin position="28"/>
        <end position="48"/>
    </location>
</feature>
<accession>A0A1W0WQB3</accession>
<feature type="transmembrane region" description="Helical" evidence="2">
    <location>
        <begin position="106"/>
        <end position="129"/>
    </location>
</feature>
<keyword evidence="2" id="KW-0472">Membrane</keyword>
<evidence type="ECO:0000256" key="1">
    <source>
        <dbReference type="SAM" id="MobiDB-lite"/>
    </source>
</evidence>
<dbReference type="Proteomes" id="UP000192578">
    <property type="component" value="Unassembled WGS sequence"/>
</dbReference>
<keyword evidence="4" id="KW-1185">Reference proteome</keyword>
<reference evidence="4" key="1">
    <citation type="submission" date="2017-01" db="EMBL/GenBank/DDBJ databases">
        <title>Comparative genomics of anhydrobiosis in the tardigrade Hypsibius dujardini.</title>
        <authorList>
            <person name="Yoshida Y."/>
            <person name="Koutsovoulos G."/>
            <person name="Laetsch D."/>
            <person name="Stevens L."/>
            <person name="Kumar S."/>
            <person name="Horikawa D."/>
            <person name="Ishino K."/>
            <person name="Komine S."/>
            <person name="Tomita M."/>
            <person name="Blaxter M."/>
            <person name="Arakawa K."/>
        </authorList>
    </citation>
    <scope>NUCLEOTIDE SEQUENCE [LARGE SCALE GENOMIC DNA]</scope>
    <source>
        <strain evidence="4">Z151</strain>
    </source>
</reference>
<dbReference type="EMBL" id="MTYJ01000061">
    <property type="protein sequence ID" value="OQV17382.1"/>
    <property type="molecule type" value="Genomic_DNA"/>
</dbReference>
<feature type="compositionally biased region" description="Low complexity" evidence="1">
    <location>
        <begin position="67"/>
        <end position="80"/>
    </location>
</feature>
<feature type="transmembrane region" description="Helical" evidence="2">
    <location>
        <begin position="187"/>
        <end position="210"/>
    </location>
</feature>
<keyword evidence="2" id="KW-1133">Transmembrane helix</keyword>
<sequence>MYGMKCPLSRAILKSARWKTNSSGIQKLHGGSSILFMLIYIVCLYRTATIRTTRCEVTDNVPGHNVSTSSTSSPFSSTTEPSKNVIPVIEYANGVLEDDCHPGRRVFFYLFCLLTLLHAGLCVLHINFVRRLGRQLAHREWTGQLNLREAGANRKRSRNVITCMLINMVLFTSLSHALHIRDIWECVVFFVLIENPLFGCLSYLTAWWWAWQGPQALN</sequence>
<comment type="caution">
    <text evidence="3">The sequence shown here is derived from an EMBL/GenBank/DDBJ whole genome shotgun (WGS) entry which is preliminary data.</text>
</comment>
<feature type="region of interest" description="Disordered" evidence="1">
    <location>
        <begin position="61"/>
        <end position="80"/>
    </location>
</feature>
<name>A0A1W0WQB3_HYPEX</name>
<dbReference type="AlphaFoldDB" id="A0A1W0WQB3"/>
<protein>
    <submittedName>
        <fullName evidence="3">Uncharacterized protein</fullName>
    </submittedName>
</protein>
<evidence type="ECO:0000256" key="2">
    <source>
        <dbReference type="SAM" id="Phobius"/>
    </source>
</evidence>
<evidence type="ECO:0000313" key="4">
    <source>
        <dbReference type="Proteomes" id="UP000192578"/>
    </source>
</evidence>
<gene>
    <name evidence="3" type="ORF">BV898_08487</name>
</gene>
<organism evidence="3 4">
    <name type="scientific">Hypsibius exemplaris</name>
    <name type="common">Freshwater tardigrade</name>
    <dbReference type="NCBI Taxonomy" id="2072580"/>
    <lineage>
        <taxon>Eukaryota</taxon>
        <taxon>Metazoa</taxon>
        <taxon>Ecdysozoa</taxon>
        <taxon>Tardigrada</taxon>
        <taxon>Eutardigrada</taxon>
        <taxon>Parachela</taxon>
        <taxon>Hypsibioidea</taxon>
        <taxon>Hypsibiidae</taxon>
        <taxon>Hypsibius</taxon>
    </lineage>
</organism>
<evidence type="ECO:0000313" key="3">
    <source>
        <dbReference type="EMBL" id="OQV17382.1"/>
    </source>
</evidence>